<evidence type="ECO:0000313" key="2">
    <source>
        <dbReference type="EMBL" id="KAG9438729.1"/>
    </source>
</evidence>
<organism evidence="2 3">
    <name type="scientific">Aristolochia fimbriata</name>
    <name type="common">White veined hardy Dutchman's pipe vine</name>
    <dbReference type="NCBI Taxonomy" id="158543"/>
    <lineage>
        <taxon>Eukaryota</taxon>
        <taxon>Viridiplantae</taxon>
        <taxon>Streptophyta</taxon>
        <taxon>Embryophyta</taxon>
        <taxon>Tracheophyta</taxon>
        <taxon>Spermatophyta</taxon>
        <taxon>Magnoliopsida</taxon>
        <taxon>Magnoliidae</taxon>
        <taxon>Piperales</taxon>
        <taxon>Aristolochiaceae</taxon>
        <taxon>Aristolochia</taxon>
    </lineage>
</organism>
<dbReference type="Proteomes" id="UP000825729">
    <property type="component" value="Unassembled WGS sequence"/>
</dbReference>
<feature type="region of interest" description="Disordered" evidence="1">
    <location>
        <begin position="222"/>
        <end position="259"/>
    </location>
</feature>
<sequence length="259" mass="27090">MGLAPGPSKGGFCGTTIERRKPLDSHLGLFRLARPLLGESFGCSPPDLGCLIRARPPVRGGKLPGGGPLERGLGPRLEPTRGPGRAEPPLVVRSALGAKCFQPTSPGGQGRPICSPRRPARRQRWGGSRRGVGENCVGVAPRQRPDRRGALALKPVGARSWQRRGDSTGVSHPAAPVAPEGASCAASLSLGGASFRGIDNDPSAGSPHGNLVQWTFIALSANRQRRPRSNTSPDHSIGRAAGGVYKGQGRSQRADDFAY</sequence>
<feature type="region of interest" description="Disordered" evidence="1">
    <location>
        <begin position="101"/>
        <end position="179"/>
    </location>
</feature>
<dbReference type="EMBL" id="JAINDJ010000014">
    <property type="protein sequence ID" value="KAG9438729.1"/>
    <property type="molecule type" value="Genomic_DNA"/>
</dbReference>
<evidence type="ECO:0000256" key="1">
    <source>
        <dbReference type="SAM" id="MobiDB-lite"/>
    </source>
</evidence>
<feature type="region of interest" description="Disordered" evidence="1">
    <location>
        <begin position="61"/>
        <end position="84"/>
    </location>
</feature>
<proteinExistence type="predicted"/>
<gene>
    <name evidence="2" type="ORF">H6P81_021324</name>
</gene>
<comment type="caution">
    <text evidence="2">The sequence shown here is derived from an EMBL/GenBank/DDBJ whole genome shotgun (WGS) entry which is preliminary data.</text>
</comment>
<protein>
    <submittedName>
        <fullName evidence="2">Uncharacterized protein</fullName>
    </submittedName>
</protein>
<keyword evidence="3" id="KW-1185">Reference proteome</keyword>
<evidence type="ECO:0000313" key="3">
    <source>
        <dbReference type="Proteomes" id="UP000825729"/>
    </source>
</evidence>
<reference evidence="2 3" key="1">
    <citation type="submission" date="2021-07" db="EMBL/GenBank/DDBJ databases">
        <title>The Aristolochia fimbriata genome: insights into angiosperm evolution, floral development and chemical biosynthesis.</title>
        <authorList>
            <person name="Jiao Y."/>
        </authorList>
    </citation>
    <scope>NUCLEOTIDE SEQUENCE [LARGE SCALE GENOMIC DNA]</scope>
    <source>
        <strain evidence="2">IBCAS-2021</strain>
        <tissue evidence="2">Leaf</tissue>
    </source>
</reference>
<accession>A0AAV7DRU4</accession>
<name>A0AAV7DRU4_ARIFI</name>
<dbReference type="AlphaFoldDB" id="A0AAV7DRU4"/>